<sequence>MAEILADTLHQNSIVIDGLIISKWSRSIFEQMHQGGLTAANCTCSVWDGFNDTMANIARWKKDLAENADILMQVHSAADIRTAKQEKKVGIILGWQNAYAIEQNLDHLRLFRDLGVRVIQLTYNTQNLVGSGCWESHDSGLSDFGRDVVDMMNQLGILVDLSHVGDTTSSEAIAHSKKPVSYTHCFPNALHDHTRNKSDEMLKMLADKGGFVGVVAYTPFMPNGDDSTVNDVIDGFEHMINVVGEDQVGIGTDFTQDQDTSFFQYLRSDKGIGRALSKPMAKRPDNPIGFDGPAEYVNLTAAMIKRGWNEKLIQKLLGKNWLTFLEEVWGG</sequence>
<reference evidence="1" key="1">
    <citation type="submission" date="2018-05" db="EMBL/GenBank/DDBJ databases">
        <authorList>
            <person name="Lanie J.A."/>
            <person name="Ng W.-L."/>
            <person name="Kazmierczak K.M."/>
            <person name="Andrzejewski T.M."/>
            <person name="Davidsen T.M."/>
            <person name="Wayne K.J."/>
            <person name="Tettelin H."/>
            <person name="Glass J.I."/>
            <person name="Rusch D."/>
            <person name="Podicherti R."/>
            <person name="Tsui H.-C.T."/>
            <person name="Winkler M.E."/>
        </authorList>
    </citation>
    <scope>NUCLEOTIDE SEQUENCE</scope>
</reference>
<dbReference type="PANTHER" id="PTHR10443">
    <property type="entry name" value="MICROSOMAL DIPEPTIDASE"/>
    <property type="match status" value="1"/>
</dbReference>
<proteinExistence type="predicted"/>
<dbReference type="Gene3D" id="3.20.20.140">
    <property type="entry name" value="Metal-dependent hydrolases"/>
    <property type="match status" value="1"/>
</dbReference>
<dbReference type="EMBL" id="UINC01027653">
    <property type="protein sequence ID" value="SVB07256.1"/>
    <property type="molecule type" value="Genomic_DNA"/>
</dbReference>
<gene>
    <name evidence="1" type="ORF">METZ01_LOCUS160110</name>
</gene>
<dbReference type="InterPro" id="IPR008257">
    <property type="entry name" value="Pept_M19"/>
</dbReference>
<dbReference type="PANTHER" id="PTHR10443:SF12">
    <property type="entry name" value="DIPEPTIDASE"/>
    <property type="match status" value="1"/>
</dbReference>
<dbReference type="GO" id="GO:0006508">
    <property type="term" value="P:proteolysis"/>
    <property type="evidence" value="ECO:0007669"/>
    <property type="project" value="InterPro"/>
</dbReference>
<dbReference type="GO" id="GO:0070573">
    <property type="term" value="F:metallodipeptidase activity"/>
    <property type="evidence" value="ECO:0007669"/>
    <property type="project" value="InterPro"/>
</dbReference>
<dbReference type="InterPro" id="IPR032466">
    <property type="entry name" value="Metal_Hydrolase"/>
</dbReference>
<protein>
    <recommendedName>
        <fullName evidence="2">Peptidase M19</fullName>
    </recommendedName>
</protein>
<organism evidence="1">
    <name type="scientific">marine metagenome</name>
    <dbReference type="NCBI Taxonomy" id="408172"/>
    <lineage>
        <taxon>unclassified sequences</taxon>
        <taxon>metagenomes</taxon>
        <taxon>ecological metagenomes</taxon>
    </lineage>
</organism>
<evidence type="ECO:0000313" key="1">
    <source>
        <dbReference type="EMBL" id="SVB07256.1"/>
    </source>
</evidence>
<dbReference type="PROSITE" id="PS51365">
    <property type="entry name" value="RENAL_DIPEPTIDASE_2"/>
    <property type="match status" value="1"/>
</dbReference>
<name>A0A382B0C0_9ZZZZ</name>
<dbReference type="AlphaFoldDB" id="A0A382B0C0"/>
<evidence type="ECO:0008006" key="2">
    <source>
        <dbReference type="Google" id="ProtNLM"/>
    </source>
</evidence>
<accession>A0A382B0C0</accession>
<dbReference type="SUPFAM" id="SSF51556">
    <property type="entry name" value="Metallo-dependent hydrolases"/>
    <property type="match status" value="1"/>
</dbReference>
<dbReference type="Pfam" id="PF01244">
    <property type="entry name" value="Peptidase_M19"/>
    <property type="match status" value="1"/>
</dbReference>